<organism evidence="5 6">
    <name type="scientific">Chlorobium limicola</name>
    <dbReference type="NCBI Taxonomy" id="1092"/>
    <lineage>
        <taxon>Bacteria</taxon>
        <taxon>Pseudomonadati</taxon>
        <taxon>Chlorobiota</taxon>
        <taxon>Chlorobiia</taxon>
        <taxon>Chlorobiales</taxon>
        <taxon>Chlorobiaceae</taxon>
        <taxon>Chlorobium/Pelodictyon group</taxon>
        <taxon>Chlorobium</taxon>
    </lineage>
</organism>
<dbReference type="GO" id="GO:0046813">
    <property type="term" value="P:receptor-mediated virion attachment to host cell"/>
    <property type="evidence" value="ECO:0007669"/>
    <property type="project" value="TreeGrafter"/>
</dbReference>
<keyword evidence="2 3" id="KW-0802">TPR repeat</keyword>
<dbReference type="SMART" id="SM00028">
    <property type="entry name" value="TPR"/>
    <property type="match status" value="3"/>
</dbReference>
<evidence type="ECO:0000256" key="4">
    <source>
        <dbReference type="SAM" id="SignalP"/>
    </source>
</evidence>
<dbReference type="SUPFAM" id="SSF48452">
    <property type="entry name" value="TPR-like"/>
    <property type="match status" value="1"/>
</dbReference>
<evidence type="ECO:0000313" key="5">
    <source>
        <dbReference type="EMBL" id="KUL20318.1"/>
    </source>
</evidence>
<evidence type="ECO:0000256" key="1">
    <source>
        <dbReference type="ARBA" id="ARBA00022737"/>
    </source>
</evidence>
<proteinExistence type="predicted"/>
<dbReference type="InterPro" id="IPR050498">
    <property type="entry name" value="Ycf3"/>
</dbReference>
<dbReference type="PANTHER" id="PTHR44858">
    <property type="entry name" value="TETRATRICOPEPTIDE REPEAT PROTEIN 6"/>
    <property type="match status" value="1"/>
</dbReference>
<keyword evidence="6" id="KW-1185">Reference proteome</keyword>
<sequence>MMHKKTRALLFSITAILLLFTTATAAGGQENDYFNRGYEKHLQGDIKAAMKDYSAAIEINPRFAMAYQMRGAVWQRMKMYDKAINDFSMVIVFGETYFKAVGYYNRGIVKNMAGDFFGAIPDFNEALNIDKRMVAAYFHRGIAKSRTGDSFGRIQDFREAARLGDVNAEKWLNTYYPTWKQPVASALPQTN</sequence>
<comment type="caution">
    <text evidence="5">The sequence shown here is derived from an EMBL/GenBank/DDBJ whole genome shotgun (WGS) entry which is preliminary data.</text>
</comment>
<dbReference type="InterPro" id="IPR019734">
    <property type="entry name" value="TPR_rpt"/>
</dbReference>
<evidence type="ECO:0000313" key="6">
    <source>
        <dbReference type="Proteomes" id="UP000053937"/>
    </source>
</evidence>
<feature type="chain" id="PRO_5007097375" evidence="4">
    <location>
        <begin position="26"/>
        <end position="191"/>
    </location>
</feature>
<name>A0A101J4Z2_CHLLI</name>
<dbReference type="Proteomes" id="UP000053937">
    <property type="component" value="Unassembled WGS sequence"/>
</dbReference>
<feature type="signal peptide" evidence="4">
    <location>
        <begin position="1"/>
        <end position="25"/>
    </location>
</feature>
<dbReference type="OrthoDB" id="597607at2"/>
<dbReference type="EMBL" id="LMBR01000245">
    <property type="protein sequence ID" value="KUL20318.1"/>
    <property type="molecule type" value="Genomic_DNA"/>
</dbReference>
<gene>
    <name evidence="5" type="ORF">ASB62_09640</name>
</gene>
<evidence type="ECO:0000256" key="3">
    <source>
        <dbReference type="PROSITE-ProRule" id="PRU00339"/>
    </source>
</evidence>
<keyword evidence="4" id="KW-0732">Signal</keyword>
<dbReference type="AlphaFoldDB" id="A0A101J4Z2"/>
<dbReference type="PROSITE" id="PS50005">
    <property type="entry name" value="TPR"/>
    <property type="match status" value="1"/>
</dbReference>
<dbReference type="PANTHER" id="PTHR44858:SF1">
    <property type="entry name" value="UDP-N-ACETYLGLUCOSAMINE--PEPTIDE N-ACETYLGLUCOSAMINYLTRANSFERASE SPINDLY-RELATED"/>
    <property type="match status" value="1"/>
</dbReference>
<dbReference type="GO" id="GO:0009279">
    <property type="term" value="C:cell outer membrane"/>
    <property type="evidence" value="ECO:0007669"/>
    <property type="project" value="TreeGrafter"/>
</dbReference>
<protein>
    <submittedName>
        <fullName evidence="5">Uncharacterized protein</fullName>
    </submittedName>
</protein>
<dbReference type="InterPro" id="IPR011990">
    <property type="entry name" value="TPR-like_helical_dom_sf"/>
</dbReference>
<reference evidence="5 6" key="1">
    <citation type="submission" date="2015-10" db="EMBL/GenBank/DDBJ databases">
        <title>Draft Genome Sequence of Chlorobium limicola strain Frasassi Growing under Artificial Lighting in the Frasassi Cave System.</title>
        <authorList>
            <person name="Mansor M."/>
            <person name="Macalady J."/>
        </authorList>
    </citation>
    <scope>NUCLEOTIDE SEQUENCE [LARGE SCALE GENOMIC DNA]</scope>
    <source>
        <strain evidence="5 6">Frasassi</strain>
    </source>
</reference>
<dbReference type="Pfam" id="PF13181">
    <property type="entry name" value="TPR_8"/>
    <property type="match status" value="1"/>
</dbReference>
<evidence type="ECO:0000256" key="2">
    <source>
        <dbReference type="ARBA" id="ARBA00022803"/>
    </source>
</evidence>
<keyword evidence="1" id="KW-0677">Repeat</keyword>
<dbReference type="Gene3D" id="1.25.40.10">
    <property type="entry name" value="Tetratricopeptide repeat domain"/>
    <property type="match status" value="2"/>
</dbReference>
<dbReference type="RefSeq" id="WP_059139669.1">
    <property type="nucleotide sequence ID" value="NZ_LMBR01000245.1"/>
</dbReference>
<accession>A0A101J4Z2</accession>
<feature type="repeat" description="TPR" evidence="3">
    <location>
        <begin position="30"/>
        <end position="63"/>
    </location>
</feature>